<keyword evidence="3" id="KW-1185">Reference proteome</keyword>
<sequence>MTALADEGLKLMEAMYITIGFAWKPEAHVNVKRVELLISKAEDIYQDHFDHSQEPLIENDKCTTYTLEQWNTEGGSYCACPSLEPGVYQFVFRVDNGTERELQISDYYERTFLGNGRPVNYIELIENSEVDRSTLAVGKRNIIRSRGGSSGTTSSRSKKSFGSDRESSLNSSSDANCTTCTLL</sequence>
<evidence type="ECO:0000313" key="3">
    <source>
        <dbReference type="Proteomes" id="UP001159427"/>
    </source>
</evidence>
<comment type="caution">
    <text evidence="2">The sequence shown here is derived from an EMBL/GenBank/DDBJ whole genome shotgun (WGS) entry which is preliminary data.</text>
</comment>
<dbReference type="Proteomes" id="UP001159427">
    <property type="component" value="Unassembled WGS sequence"/>
</dbReference>
<feature type="compositionally biased region" description="Low complexity" evidence="1">
    <location>
        <begin position="146"/>
        <end position="155"/>
    </location>
</feature>
<name>A0ABN8LFS8_9CNID</name>
<accession>A0ABN8LFS8</accession>
<protein>
    <submittedName>
        <fullName evidence="2">Uncharacterized protein</fullName>
    </submittedName>
</protein>
<evidence type="ECO:0000256" key="1">
    <source>
        <dbReference type="SAM" id="MobiDB-lite"/>
    </source>
</evidence>
<organism evidence="2 3">
    <name type="scientific">Porites evermanni</name>
    <dbReference type="NCBI Taxonomy" id="104178"/>
    <lineage>
        <taxon>Eukaryota</taxon>
        <taxon>Metazoa</taxon>
        <taxon>Cnidaria</taxon>
        <taxon>Anthozoa</taxon>
        <taxon>Hexacorallia</taxon>
        <taxon>Scleractinia</taxon>
        <taxon>Fungiina</taxon>
        <taxon>Poritidae</taxon>
        <taxon>Porites</taxon>
    </lineage>
</organism>
<gene>
    <name evidence="2" type="ORF">PEVE_00021663</name>
</gene>
<proteinExistence type="predicted"/>
<feature type="region of interest" description="Disordered" evidence="1">
    <location>
        <begin position="146"/>
        <end position="175"/>
    </location>
</feature>
<dbReference type="EMBL" id="CALNXI010000029">
    <property type="protein sequence ID" value="CAH3015818.1"/>
    <property type="molecule type" value="Genomic_DNA"/>
</dbReference>
<evidence type="ECO:0000313" key="2">
    <source>
        <dbReference type="EMBL" id="CAH3015818.1"/>
    </source>
</evidence>
<reference evidence="2 3" key="1">
    <citation type="submission" date="2022-05" db="EMBL/GenBank/DDBJ databases">
        <authorList>
            <consortium name="Genoscope - CEA"/>
            <person name="William W."/>
        </authorList>
    </citation>
    <scope>NUCLEOTIDE SEQUENCE [LARGE SCALE GENOMIC DNA]</scope>
</reference>